<organism evidence="1">
    <name type="scientific">Siphoviridae sp. ctDXu9</name>
    <dbReference type="NCBI Taxonomy" id="2825387"/>
    <lineage>
        <taxon>Viruses</taxon>
        <taxon>Duplodnaviria</taxon>
        <taxon>Heunggongvirae</taxon>
        <taxon>Uroviricota</taxon>
        <taxon>Caudoviricetes</taxon>
    </lineage>
</organism>
<accession>A0A8S5VCZ5</accession>
<reference evidence="1" key="1">
    <citation type="journal article" date="2021" name="Proc. Natl. Acad. Sci. U.S.A.">
        <title>A Catalog of Tens of Thousands of Viruses from Human Metagenomes Reveals Hidden Associations with Chronic Diseases.</title>
        <authorList>
            <person name="Tisza M.J."/>
            <person name="Buck C.B."/>
        </authorList>
    </citation>
    <scope>NUCLEOTIDE SEQUENCE</scope>
    <source>
        <strain evidence="1">CtDXu9</strain>
    </source>
</reference>
<proteinExistence type="predicted"/>
<name>A0A8S5VCZ5_9CAUD</name>
<dbReference type="EMBL" id="BK016244">
    <property type="protein sequence ID" value="DAG04552.1"/>
    <property type="molecule type" value="Genomic_DNA"/>
</dbReference>
<sequence>MRHRIPPNIDPLKKYATYVELIQKNHKTVKY</sequence>
<evidence type="ECO:0000313" key="1">
    <source>
        <dbReference type="EMBL" id="DAG04552.1"/>
    </source>
</evidence>
<protein>
    <submittedName>
        <fullName evidence="1">Uncharacterized protein</fullName>
    </submittedName>
</protein>